<feature type="region of interest" description="Disordered" evidence="1">
    <location>
        <begin position="198"/>
        <end position="244"/>
    </location>
</feature>
<feature type="region of interest" description="Disordered" evidence="1">
    <location>
        <begin position="1"/>
        <end position="44"/>
    </location>
</feature>
<gene>
    <name evidence="2" type="ORF">ACHAXA_002131</name>
</gene>
<accession>A0ABD3RT38</accession>
<feature type="compositionally biased region" description="Acidic residues" evidence="1">
    <location>
        <begin position="566"/>
        <end position="583"/>
    </location>
</feature>
<feature type="region of interest" description="Disordered" evidence="1">
    <location>
        <begin position="88"/>
        <end position="131"/>
    </location>
</feature>
<organism evidence="2 3">
    <name type="scientific">Cyclostephanos tholiformis</name>
    <dbReference type="NCBI Taxonomy" id="382380"/>
    <lineage>
        <taxon>Eukaryota</taxon>
        <taxon>Sar</taxon>
        <taxon>Stramenopiles</taxon>
        <taxon>Ochrophyta</taxon>
        <taxon>Bacillariophyta</taxon>
        <taxon>Coscinodiscophyceae</taxon>
        <taxon>Thalassiosirophycidae</taxon>
        <taxon>Stephanodiscales</taxon>
        <taxon>Stephanodiscaceae</taxon>
        <taxon>Cyclostephanos</taxon>
    </lineage>
</organism>
<feature type="compositionally biased region" description="Low complexity" evidence="1">
    <location>
        <begin position="31"/>
        <end position="44"/>
    </location>
</feature>
<dbReference type="EMBL" id="JALLPB020000203">
    <property type="protein sequence ID" value="KAL3815347.1"/>
    <property type="molecule type" value="Genomic_DNA"/>
</dbReference>
<evidence type="ECO:0008006" key="4">
    <source>
        <dbReference type="Google" id="ProtNLM"/>
    </source>
</evidence>
<evidence type="ECO:0000313" key="3">
    <source>
        <dbReference type="Proteomes" id="UP001530377"/>
    </source>
</evidence>
<feature type="compositionally biased region" description="Low complexity" evidence="1">
    <location>
        <begin position="88"/>
        <end position="108"/>
    </location>
</feature>
<feature type="region of interest" description="Disordered" evidence="1">
    <location>
        <begin position="549"/>
        <end position="588"/>
    </location>
</feature>
<name>A0ABD3RT38_9STRA</name>
<dbReference type="PANTHER" id="PTHR13011">
    <property type="entry name" value="TFIIF-ALPHA"/>
    <property type="match status" value="1"/>
</dbReference>
<dbReference type="PANTHER" id="PTHR13011:SF0">
    <property type="entry name" value="GENERAL TRANSCRIPTION FACTOR IIF SUBUNIT 1"/>
    <property type="match status" value="1"/>
</dbReference>
<feature type="compositionally biased region" description="Basic and acidic residues" evidence="1">
    <location>
        <begin position="650"/>
        <end position="666"/>
    </location>
</feature>
<reference evidence="2 3" key="1">
    <citation type="submission" date="2024-10" db="EMBL/GenBank/DDBJ databases">
        <title>Updated reference genomes for cyclostephanoid diatoms.</title>
        <authorList>
            <person name="Roberts W.R."/>
            <person name="Alverson A.J."/>
        </authorList>
    </citation>
    <scope>NUCLEOTIDE SEQUENCE [LARGE SCALE GENOMIC DNA]</scope>
    <source>
        <strain evidence="2 3">AJA228-03</strain>
    </source>
</reference>
<feature type="region of interest" description="Disordered" evidence="1">
    <location>
        <begin position="617"/>
        <end position="685"/>
    </location>
</feature>
<dbReference type="InterPro" id="IPR008851">
    <property type="entry name" value="TFIIF-alpha"/>
</dbReference>
<dbReference type="AlphaFoldDB" id="A0ABD3RT38"/>
<evidence type="ECO:0000256" key="1">
    <source>
        <dbReference type="SAM" id="MobiDB-lite"/>
    </source>
</evidence>
<protein>
    <recommendedName>
        <fullName evidence="4">Transcription initiation factor IIF subunit alpha</fullName>
    </recommendedName>
</protein>
<feature type="compositionally biased region" description="Polar residues" evidence="1">
    <location>
        <begin position="220"/>
        <end position="229"/>
    </location>
</feature>
<sequence>MANTSRKRPPSPATFSAPHGAVDATESKETSSSSSSPSNPLLPSGIDALLAKYARRLPPGGSITVRLIKGSTSTSVDPIAARKAAASAAKRSLTVSNHSTSGRSSCSSAGEDEDDVDVPPPTMGAADARKNAPMSFPRMAKFVETVSPPDFGGALRDGRMYEEEVPKAKVNYDGWARRMCLIGGSLICYISHDESDEDESTAYKPSNLDASGSGMDLANPLTSLSSVGNKTTKKRRWRRNDPRPRRWVLQEKSEFFERIRKRKQRGGNVDDGPGISNQYHGVVESNSSRYVILGVAPASVGSAAPDRGDGGGGSGAPTVSETISVQPVYGFHTFSQPYRFTSLTMEEAEDAIERKRDVVTRYMMHGRLSSSSSSAAVGAMAPLPPTGRGVRPIGPPPKAMSRARLLGKLAGGGGDIGVDDDDDDVMGDVRYSSSSSGGGKRVGASRARRELLSTLGDEGVTVDDDGVLGGANDAEFGGRGSRFKRIDAKGDDDGDAVAKTGSVTAPTTTSTGFEAGAMEDGFYQRDVAAEYEALDYDANEQFDDDDVNVGEDEMMDDGGGYGGDFSGDDNALESDDEEAGSDDDVFRGMATSSGLKAMLARTRGESPVNATGVDSAGGAGFNASDPSSVKNGPDGISGANVAGAGGGDEGIDRMIDAAKKTAEKLKSSSTTTKSEEKNGSPSRSAASVAEAAIAVDKDGKRLITLEAVQREIWLNNGAITSKRLTKKFEVGKKNPERQALFKRIVMELCTIKKDADGNKLVLKQHYSKIS</sequence>
<dbReference type="Proteomes" id="UP001530377">
    <property type="component" value="Unassembled WGS sequence"/>
</dbReference>
<keyword evidence="3" id="KW-1185">Reference proteome</keyword>
<proteinExistence type="predicted"/>
<evidence type="ECO:0000313" key="2">
    <source>
        <dbReference type="EMBL" id="KAL3815347.1"/>
    </source>
</evidence>
<comment type="caution">
    <text evidence="2">The sequence shown here is derived from an EMBL/GenBank/DDBJ whole genome shotgun (WGS) entry which is preliminary data.</text>
</comment>